<gene>
    <name evidence="2" type="ORF">COX36_03335</name>
</gene>
<comment type="caution">
    <text evidence="2">The sequence shown here is derived from an EMBL/GenBank/DDBJ whole genome shotgun (WGS) entry which is preliminary data.</text>
</comment>
<dbReference type="AlphaFoldDB" id="A0A2G9YW25"/>
<evidence type="ECO:0000313" key="3">
    <source>
        <dbReference type="Proteomes" id="UP000230273"/>
    </source>
</evidence>
<reference evidence="2 3" key="1">
    <citation type="submission" date="2017-09" db="EMBL/GenBank/DDBJ databases">
        <title>Depth-based differentiation of microbial function through sediment-hosted aquifers and enrichment of novel symbionts in the deep terrestrial subsurface.</title>
        <authorList>
            <person name="Probst A.J."/>
            <person name="Ladd B."/>
            <person name="Jarett J.K."/>
            <person name="Geller-Mcgrath D.E."/>
            <person name="Sieber C.M."/>
            <person name="Emerson J.B."/>
            <person name="Anantharaman K."/>
            <person name="Thomas B.C."/>
            <person name="Malmstrom R."/>
            <person name="Stieglmeier M."/>
            <person name="Klingl A."/>
            <person name="Woyke T."/>
            <person name="Ryan C.M."/>
            <person name="Banfield J.F."/>
        </authorList>
    </citation>
    <scope>NUCLEOTIDE SEQUENCE [LARGE SCALE GENOMIC DNA]</scope>
    <source>
        <strain evidence="2">CG23_combo_of_CG06-09_8_20_14_all_38_19</strain>
    </source>
</reference>
<feature type="domain" description="YgjP-like metallopeptidase" evidence="1">
    <location>
        <begin position="2"/>
        <end position="71"/>
    </location>
</feature>
<accession>A0A2G9YW25</accession>
<name>A0A2G9YW25_9BACT</name>
<dbReference type="EMBL" id="PCRP01000055">
    <property type="protein sequence ID" value="PIP23438.1"/>
    <property type="molecule type" value="Genomic_DNA"/>
</dbReference>
<protein>
    <recommendedName>
        <fullName evidence="1">YgjP-like metallopeptidase domain-containing protein</fullName>
    </recommendedName>
</protein>
<dbReference type="PANTHER" id="PTHR30399:SF1">
    <property type="entry name" value="UTP PYROPHOSPHATASE"/>
    <property type="match status" value="1"/>
</dbReference>
<dbReference type="InterPro" id="IPR053136">
    <property type="entry name" value="UTP_pyrophosphatase-like"/>
</dbReference>
<evidence type="ECO:0000259" key="1">
    <source>
        <dbReference type="Pfam" id="PF01863"/>
    </source>
</evidence>
<dbReference type="Pfam" id="PF01863">
    <property type="entry name" value="YgjP-like"/>
    <property type="match status" value="1"/>
</dbReference>
<proteinExistence type="predicted"/>
<evidence type="ECO:0000313" key="2">
    <source>
        <dbReference type="EMBL" id="PIP23438.1"/>
    </source>
</evidence>
<dbReference type="Proteomes" id="UP000230273">
    <property type="component" value="Unassembled WGS sequence"/>
</dbReference>
<sequence length="112" mass="13092">MKNQKTRWGSCFKKGNPNFNYKIALLSQRLADYIVVHELCHLGELNHSQKSWNLVAKAVPDYPEIRDELKNCHQNQSVRGRFLDSSLNPFFIILVGIHGRGRLEKYILFLHK</sequence>
<dbReference type="PANTHER" id="PTHR30399">
    <property type="entry name" value="UNCHARACTERIZED PROTEIN YGJP"/>
    <property type="match status" value="1"/>
</dbReference>
<dbReference type="CDD" id="cd07344">
    <property type="entry name" value="M48_yhfN_like"/>
    <property type="match status" value="1"/>
</dbReference>
<dbReference type="Gene3D" id="3.30.2010.10">
    <property type="entry name" value="Metalloproteases ('zincins'), catalytic domain"/>
    <property type="match status" value="1"/>
</dbReference>
<dbReference type="InterPro" id="IPR002725">
    <property type="entry name" value="YgjP-like_metallopeptidase"/>
</dbReference>
<organism evidence="2 3">
    <name type="scientific">Candidatus Nealsonbacteria bacterium CG23_combo_of_CG06-09_8_20_14_all_38_19</name>
    <dbReference type="NCBI Taxonomy" id="1974721"/>
    <lineage>
        <taxon>Bacteria</taxon>
        <taxon>Candidatus Nealsoniibacteriota</taxon>
    </lineage>
</organism>